<dbReference type="OrthoDB" id="5576775at2759"/>
<evidence type="ECO:0000313" key="4">
    <source>
        <dbReference type="Proteomes" id="UP000789342"/>
    </source>
</evidence>
<dbReference type="Pfam" id="PF14075">
    <property type="entry name" value="UBN_AB"/>
    <property type="match status" value="1"/>
</dbReference>
<proteinExistence type="predicted"/>
<organism evidence="3 4">
    <name type="scientific">Acaulospora morrowiae</name>
    <dbReference type="NCBI Taxonomy" id="94023"/>
    <lineage>
        <taxon>Eukaryota</taxon>
        <taxon>Fungi</taxon>
        <taxon>Fungi incertae sedis</taxon>
        <taxon>Mucoromycota</taxon>
        <taxon>Glomeromycotina</taxon>
        <taxon>Glomeromycetes</taxon>
        <taxon>Diversisporales</taxon>
        <taxon>Acaulosporaceae</taxon>
        <taxon>Acaulospora</taxon>
    </lineage>
</organism>
<feature type="region of interest" description="Disordered" evidence="1">
    <location>
        <begin position="130"/>
        <end position="154"/>
    </location>
</feature>
<feature type="domain" description="Ubinuclein middle" evidence="2">
    <location>
        <begin position="6"/>
        <end position="221"/>
    </location>
</feature>
<feature type="non-terminal residue" evidence="3">
    <location>
        <position position="1"/>
    </location>
</feature>
<gene>
    <name evidence="3" type="ORF">AMORRO_LOCUS16800</name>
</gene>
<reference evidence="3" key="1">
    <citation type="submission" date="2021-06" db="EMBL/GenBank/DDBJ databases">
        <authorList>
            <person name="Kallberg Y."/>
            <person name="Tangrot J."/>
            <person name="Rosling A."/>
        </authorList>
    </citation>
    <scope>NUCLEOTIDE SEQUENCE</scope>
    <source>
        <strain evidence="3">CL551</strain>
    </source>
</reference>
<name>A0A9N9NZH2_9GLOM</name>
<evidence type="ECO:0000259" key="2">
    <source>
        <dbReference type="Pfam" id="PF14075"/>
    </source>
</evidence>
<feature type="non-terminal residue" evidence="3">
    <location>
        <position position="222"/>
    </location>
</feature>
<feature type="compositionally biased region" description="Basic and acidic residues" evidence="1">
    <location>
        <begin position="130"/>
        <end position="141"/>
    </location>
</feature>
<keyword evidence="4" id="KW-1185">Reference proteome</keyword>
<dbReference type="InterPro" id="IPR026947">
    <property type="entry name" value="UBN_middle_dom"/>
</dbReference>
<evidence type="ECO:0000256" key="1">
    <source>
        <dbReference type="SAM" id="MobiDB-lite"/>
    </source>
</evidence>
<dbReference type="AlphaFoldDB" id="A0A9N9NZH2"/>
<protein>
    <submittedName>
        <fullName evidence="3">10388_t:CDS:1</fullName>
    </submittedName>
</protein>
<dbReference type="Proteomes" id="UP000789342">
    <property type="component" value="Unassembled WGS sequence"/>
</dbReference>
<dbReference type="EMBL" id="CAJVPV010048462">
    <property type="protein sequence ID" value="CAG8774394.1"/>
    <property type="molecule type" value="Genomic_DNA"/>
</dbReference>
<accession>A0A9N9NZH2</accession>
<sequence length="222" mass="25819">SFEVKSKFPPNLKNPLMDILVKAYEFEQFNENLFKILTNMLPYNKFTITRLCQRTLYPKALVDLQRKKSELIEQLRVAVNEIMPSLMRDSGGKKEVHAHEISVPSVNVHSDSMEIDSIIENEGEVDVEHDADADVKSDSKSDSSTNNRSNESTGKKFRWDDITRRLLWRIVQEEMTWVGMSNDLNEAEEKSERHSEQTCRKSLYQELLKVWPSGWMTSYEIA</sequence>
<comment type="caution">
    <text evidence="3">The sequence shown here is derived from an EMBL/GenBank/DDBJ whole genome shotgun (WGS) entry which is preliminary data.</text>
</comment>
<evidence type="ECO:0000313" key="3">
    <source>
        <dbReference type="EMBL" id="CAG8774394.1"/>
    </source>
</evidence>